<name>A0ABQ9X4L8_9EUKA</name>
<accession>A0ABQ9X4L8</accession>
<dbReference type="Proteomes" id="UP001281761">
    <property type="component" value="Unassembled WGS sequence"/>
</dbReference>
<protein>
    <submittedName>
        <fullName evidence="1">Uncharacterized protein</fullName>
    </submittedName>
</protein>
<dbReference type="EMBL" id="JARBJD010000253">
    <property type="protein sequence ID" value="KAK2945596.1"/>
    <property type="molecule type" value="Genomic_DNA"/>
</dbReference>
<organism evidence="1 2">
    <name type="scientific">Blattamonas nauphoetae</name>
    <dbReference type="NCBI Taxonomy" id="2049346"/>
    <lineage>
        <taxon>Eukaryota</taxon>
        <taxon>Metamonada</taxon>
        <taxon>Preaxostyla</taxon>
        <taxon>Oxymonadida</taxon>
        <taxon>Blattamonas</taxon>
    </lineage>
</organism>
<evidence type="ECO:0000313" key="2">
    <source>
        <dbReference type="Proteomes" id="UP001281761"/>
    </source>
</evidence>
<proteinExistence type="predicted"/>
<reference evidence="1 2" key="1">
    <citation type="journal article" date="2022" name="bioRxiv">
        <title>Genomics of Preaxostyla Flagellates Illuminates Evolutionary Transitions and the Path Towards Mitochondrial Loss.</title>
        <authorList>
            <person name="Novak L.V.F."/>
            <person name="Treitli S.C."/>
            <person name="Pyrih J."/>
            <person name="Halakuc P."/>
            <person name="Pipaliya S.V."/>
            <person name="Vacek V."/>
            <person name="Brzon O."/>
            <person name="Soukal P."/>
            <person name="Eme L."/>
            <person name="Dacks J.B."/>
            <person name="Karnkowska A."/>
            <person name="Elias M."/>
            <person name="Hampl V."/>
        </authorList>
    </citation>
    <scope>NUCLEOTIDE SEQUENCE [LARGE SCALE GENOMIC DNA]</scope>
    <source>
        <strain evidence="1">NAU3</strain>
        <tissue evidence="1">Gut</tissue>
    </source>
</reference>
<comment type="caution">
    <text evidence="1">The sequence shown here is derived from an EMBL/GenBank/DDBJ whole genome shotgun (WGS) entry which is preliminary data.</text>
</comment>
<evidence type="ECO:0000313" key="1">
    <source>
        <dbReference type="EMBL" id="KAK2945596.1"/>
    </source>
</evidence>
<sequence length="272" mass="32206">MLILLTAPNAPELHKPALMLLRWTLWDCSVEQLEDFARSNFFFSFPLSFQEDPKQLKQNKTTMMDILYQFTEPLTQDSSNRKDHLRLYKKSAPIDLFVEKVFTPLRPLFEFICRNRLNFYEYESSGDLSSFVAHLTEIMPSSAKAYHFLSSIPFCFASMSWLNESVPDHQIAKYLRIFRDEILIRQLKERSTHQRTKYTITELTDEGQEDFVEIRLNWVPQISYPKFNKCFSCGIVKYGGGNVIVPEEFQKEPDFYEQMMAHYYQSLGFHFM</sequence>
<keyword evidence="2" id="KW-1185">Reference proteome</keyword>
<gene>
    <name evidence="1" type="ORF">BLNAU_19451</name>
</gene>